<dbReference type="InterPro" id="IPR036291">
    <property type="entry name" value="NAD(P)-bd_dom_sf"/>
</dbReference>
<evidence type="ECO:0000256" key="2">
    <source>
        <dbReference type="SAM" id="MobiDB-lite"/>
    </source>
</evidence>
<sequence>MSLSLVHQTQWQVPALSQARPARSQHCCLTQPLAGLTFRSVAALITPNRRAKHSPSGANSFSASPLQRNSPSNSPSNLSSALSARDPSNSALFSTTSRSRITMGAQKVLVTGAGGRTGKLVYEKLKERTGEFVARGVVRSEEKKAALGGGDEVYVADITNPSSLSKAVDGIDAMVILTSAVPVPGPPAPGEQRPTFSFAEGGRPEQVDWEGQKNQIDAAKAAGVKQIVVVGSMGGTDVNHPLNKLGNGNILVFKRKAEQYLIDSGVPYTIIRAGGLLDKEGGKRELVVSKDDALLKTTTRAVPRADVAEVAIQALLNDSAKNKAFDLASKDEGEGEPTKDFASLFSATTGGM</sequence>
<dbReference type="InterPro" id="IPR044163">
    <property type="entry name" value="SARED1-like"/>
</dbReference>
<dbReference type="Gene3D" id="3.40.50.720">
    <property type="entry name" value="NAD(P)-binding Rossmann-like Domain"/>
    <property type="match status" value="1"/>
</dbReference>
<dbReference type="CDD" id="cd05243">
    <property type="entry name" value="SDR_a5"/>
    <property type="match status" value="1"/>
</dbReference>
<dbReference type="InterPro" id="IPR016040">
    <property type="entry name" value="NAD(P)-bd_dom"/>
</dbReference>
<dbReference type="EMBL" id="DF236962">
    <property type="protein sequence ID" value="GAQ78420.1"/>
    <property type="molecule type" value="Genomic_DNA"/>
</dbReference>
<dbReference type="PANTHER" id="PTHR14194:SF86">
    <property type="entry name" value="OS05G0110300 PROTEIN"/>
    <property type="match status" value="1"/>
</dbReference>
<dbReference type="AlphaFoldDB" id="A0A1Y1HIT6"/>
<dbReference type="GO" id="GO:0016491">
    <property type="term" value="F:oxidoreductase activity"/>
    <property type="evidence" value="ECO:0007669"/>
    <property type="project" value="InterPro"/>
</dbReference>
<evidence type="ECO:0000313" key="4">
    <source>
        <dbReference type="EMBL" id="GAQ78420.1"/>
    </source>
</evidence>
<dbReference type="PANTHER" id="PTHR14194">
    <property type="entry name" value="NITROGEN METABOLIC REGULATION PROTEIN NMR-RELATED"/>
    <property type="match status" value="1"/>
</dbReference>
<evidence type="ECO:0000256" key="1">
    <source>
        <dbReference type="ARBA" id="ARBA00007637"/>
    </source>
</evidence>
<comment type="similarity">
    <text evidence="1">Belongs to the NAD(P)-dependent epimerase/dehydratase family.</text>
</comment>
<dbReference type="Pfam" id="PF13460">
    <property type="entry name" value="NAD_binding_10"/>
    <property type="match status" value="1"/>
</dbReference>
<gene>
    <name evidence="4" type="ORF">KFL_000130020</name>
</gene>
<evidence type="ECO:0000313" key="5">
    <source>
        <dbReference type="Proteomes" id="UP000054558"/>
    </source>
</evidence>
<proteinExistence type="inferred from homology"/>
<keyword evidence="5" id="KW-1185">Reference proteome</keyword>
<name>A0A1Y1HIT6_KLENI</name>
<dbReference type="SUPFAM" id="SSF51735">
    <property type="entry name" value="NAD(P)-binding Rossmann-fold domains"/>
    <property type="match status" value="1"/>
</dbReference>
<dbReference type="OMA" id="EAMVICT"/>
<reference evidence="4 5" key="1">
    <citation type="journal article" date="2014" name="Nat. Commun.">
        <title>Klebsormidium flaccidum genome reveals primary factors for plant terrestrial adaptation.</title>
        <authorList>
            <person name="Hori K."/>
            <person name="Maruyama F."/>
            <person name="Fujisawa T."/>
            <person name="Togashi T."/>
            <person name="Yamamoto N."/>
            <person name="Seo M."/>
            <person name="Sato S."/>
            <person name="Yamada T."/>
            <person name="Mori H."/>
            <person name="Tajima N."/>
            <person name="Moriyama T."/>
            <person name="Ikeuchi M."/>
            <person name="Watanabe M."/>
            <person name="Wada H."/>
            <person name="Kobayashi K."/>
            <person name="Saito M."/>
            <person name="Masuda T."/>
            <person name="Sasaki-Sekimoto Y."/>
            <person name="Mashiguchi K."/>
            <person name="Awai K."/>
            <person name="Shimojima M."/>
            <person name="Masuda S."/>
            <person name="Iwai M."/>
            <person name="Nobusawa T."/>
            <person name="Narise T."/>
            <person name="Kondo S."/>
            <person name="Saito H."/>
            <person name="Sato R."/>
            <person name="Murakawa M."/>
            <person name="Ihara Y."/>
            <person name="Oshima-Yamada Y."/>
            <person name="Ohtaka K."/>
            <person name="Satoh M."/>
            <person name="Sonobe K."/>
            <person name="Ishii M."/>
            <person name="Ohtani R."/>
            <person name="Kanamori-Sato M."/>
            <person name="Honoki R."/>
            <person name="Miyazaki D."/>
            <person name="Mochizuki H."/>
            <person name="Umetsu J."/>
            <person name="Higashi K."/>
            <person name="Shibata D."/>
            <person name="Kamiya Y."/>
            <person name="Sato N."/>
            <person name="Nakamura Y."/>
            <person name="Tabata S."/>
            <person name="Ida S."/>
            <person name="Kurokawa K."/>
            <person name="Ohta H."/>
        </authorList>
    </citation>
    <scope>NUCLEOTIDE SEQUENCE [LARGE SCALE GENOMIC DNA]</scope>
    <source>
        <strain evidence="4 5">NIES-2285</strain>
    </source>
</reference>
<feature type="domain" description="NAD(P)-binding" evidence="3">
    <location>
        <begin position="112"/>
        <end position="317"/>
    </location>
</feature>
<feature type="region of interest" description="Disordered" evidence="2">
    <location>
        <begin position="49"/>
        <end position="97"/>
    </location>
</feature>
<accession>A0A1Y1HIT6</accession>
<feature type="compositionally biased region" description="Polar residues" evidence="2">
    <location>
        <begin position="86"/>
        <end position="97"/>
    </location>
</feature>
<dbReference type="FunFam" id="3.40.50.720:FF:000253">
    <property type="entry name" value="Uncharacterized protein At5g02240"/>
    <property type="match status" value="1"/>
</dbReference>
<dbReference type="OrthoDB" id="419598at2759"/>
<evidence type="ECO:0000259" key="3">
    <source>
        <dbReference type="Pfam" id="PF13460"/>
    </source>
</evidence>
<feature type="compositionally biased region" description="Low complexity" evidence="2">
    <location>
        <begin position="64"/>
        <end position="85"/>
    </location>
</feature>
<organism evidence="4 5">
    <name type="scientific">Klebsormidium nitens</name>
    <name type="common">Green alga</name>
    <name type="synonym">Ulothrix nitens</name>
    <dbReference type="NCBI Taxonomy" id="105231"/>
    <lineage>
        <taxon>Eukaryota</taxon>
        <taxon>Viridiplantae</taxon>
        <taxon>Streptophyta</taxon>
        <taxon>Klebsormidiophyceae</taxon>
        <taxon>Klebsormidiales</taxon>
        <taxon>Klebsormidiaceae</taxon>
        <taxon>Klebsormidium</taxon>
    </lineage>
</organism>
<protein>
    <submittedName>
        <fullName evidence="4">NAD(P)-binding rossmann-fold superfamily protein</fullName>
    </submittedName>
</protein>
<dbReference type="STRING" id="105231.A0A1Y1HIT6"/>
<dbReference type="Proteomes" id="UP000054558">
    <property type="component" value="Unassembled WGS sequence"/>
</dbReference>